<dbReference type="AlphaFoldDB" id="A0AAV2SYE3"/>
<reference evidence="2" key="1">
    <citation type="submission" date="2024-06" db="EMBL/GenBank/DDBJ databases">
        <authorList>
            <person name="Liu X."/>
            <person name="Lenzi L."/>
            <person name="Haldenby T S."/>
            <person name="Uol C."/>
        </authorList>
    </citation>
    <scope>NUCLEOTIDE SEQUENCE</scope>
</reference>
<feature type="region of interest" description="Disordered" evidence="1">
    <location>
        <begin position="1"/>
        <end position="68"/>
    </location>
</feature>
<comment type="caution">
    <text evidence="2">The sequence shown here is derived from an EMBL/GenBank/DDBJ whole genome shotgun (WGS) entry which is preliminary data.</text>
</comment>
<evidence type="ECO:0000313" key="2">
    <source>
        <dbReference type="EMBL" id="CAL5129471.1"/>
    </source>
</evidence>
<dbReference type="EMBL" id="CAXLJL010000002">
    <property type="protein sequence ID" value="CAL5129471.1"/>
    <property type="molecule type" value="Genomic_DNA"/>
</dbReference>
<protein>
    <submittedName>
        <fullName evidence="2">Uncharacterized protein</fullName>
    </submittedName>
</protein>
<dbReference type="Proteomes" id="UP001497525">
    <property type="component" value="Unassembled WGS sequence"/>
</dbReference>
<gene>
    <name evidence="2" type="ORF">CDAUBV1_LOCUS384</name>
</gene>
<evidence type="ECO:0000313" key="3">
    <source>
        <dbReference type="Proteomes" id="UP001497525"/>
    </source>
</evidence>
<proteinExistence type="predicted"/>
<feature type="compositionally biased region" description="Basic residues" evidence="1">
    <location>
        <begin position="22"/>
        <end position="37"/>
    </location>
</feature>
<name>A0AAV2SYE3_CALDB</name>
<sequence>MGRGRLGGCSTCGERSEQRGRFSQKRRKGKSHLRWKTRLQSPDSEGKRRSLGRNGRLTPHSQLMGCQGGTVKRGLVNQEWTSLPIGRLDHPIGGGSEVPGVCVARRVEDDLGVKQLGRESKPPPTNLRSLCNVGPLKVASRGAHLEQRRRRREEEHVNNIGKSLNRNADGCQKRGEKMLRPTQVLVLGLHLGSRSANNTRAVVLISPSSPFVGRQRTHLLQFS</sequence>
<accession>A0AAV2SYE3</accession>
<organism evidence="2 3">
    <name type="scientific">Calicophoron daubneyi</name>
    <name type="common">Rumen fluke</name>
    <name type="synonym">Paramphistomum daubneyi</name>
    <dbReference type="NCBI Taxonomy" id="300641"/>
    <lineage>
        <taxon>Eukaryota</taxon>
        <taxon>Metazoa</taxon>
        <taxon>Spiralia</taxon>
        <taxon>Lophotrochozoa</taxon>
        <taxon>Platyhelminthes</taxon>
        <taxon>Trematoda</taxon>
        <taxon>Digenea</taxon>
        <taxon>Plagiorchiida</taxon>
        <taxon>Pronocephalata</taxon>
        <taxon>Paramphistomoidea</taxon>
        <taxon>Paramphistomidae</taxon>
        <taxon>Calicophoron</taxon>
    </lineage>
</organism>
<evidence type="ECO:0000256" key="1">
    <source>
        <dbReference type="SAM" id="MobiDB-lite"/>
    </source>
</evidence>